<keyword evidence="2" id="KW-1185">Reference proteome</keyword>
<dbReference type="Gene3D" id="1.25.40.390">
    <property type="match status" value="1"/>
</dbReference>
<name>A0A2H1YFA7_9FLAO</name>
<gene>
    <name evidence="1" type="ORF">TNO020_180193</name>
</gene>
<evidence type="ECO:0000313" key="2">
    <source>
        <dbReference type="Proteomes" id="UP000234211"/>
    </source>
</evidence>
<proteinExistence type="predicted"/>
<dbReference type="AlphaFoldDB" id="A0A2H1YFA7"/>
<keyword evidence="1" id="KW-0449">Lipoprotein</keyword>
<dbReference type="PROSITE" id="PS51257">
    <property type="entry name" value="PROKAR_LIPOPROTEIN"/>
    <property type="match status" value="1"/>
</dbReference>
<dbReference type="SUPFAM" id="SSF48452">
    <property type="entry name" value="TPR-like"/>
    <property type="match status" value="1"/>
</dbReference>
<dbReference type="OrthoDB" id="725917at2"/>
<dbReference type="Proteomes" id="UP000234211">
    <property type="component" value="Unassembled WGS sequence"/>
</dbReference>
<sequence length="515" mass="56755">MKKILILVSAIFIASCSDNLESLNKNIKDPANVPGESLFSGAQKALVDQIVDLNVNNNNTKLWSQYLQETTYTDESNYDQLTRSIPKNHWDILYKDVLKDLDQAKKTIKATTYSTNELNALKSNKLAIIEILNVYAYASLVETFGDVPYTEALDIDNLLPKYDDGLTVYKDLIVRLTTAINTLNPNLSSYGAADNIYNGDVTKWKKLGASLKLRMGILLSDVDNTLAKSTIESAVATGVFTSNADNATFTYYSADPNTNPIHDNLVLSGRNDFVAGKTIIEIMQPRTYEYLTDSNEDDVIDSKDNATVVPGSVTFTDPRMASYFSSNVDADPTVPQVVYLGGEIGSSSNFKKHTQVADVIKAATTKGVIFDYSEVQFLLAEAAARSFSVGGTAKSHYDMAITASFEDWGLSTADATTFLAIPSVDYNTLLASKTWKEIIGTQKWIALYNRGLEAWTSIRLLDFPKLATPTDAYSGFPNRYTYPVVEQTLNGSNHKNASSAIGGDTTEQKLFWDKY</sequence>
<dbReference type="InterPro" id="IPR011990">
    <property type="entry name" value="TPR-like_helical_dom_sf"/>
</dbReference>
<dbReference type="Pfam" id="PF12771">
    <property type="entry name" value="SusD-like_2"/>
    <property type="match status" value="2"/>
</dbReference>
<dbReference type="RefSeq" id="WP_101916663.1">
    <property type="nucleotide sequence ID" value="NZ_OENF01000010.1"/>
</dbReference>
<evidence type="ECO:0000313" key="1">
    <source>
        <dbReference type="EMBL" id="SOS74163.1"/>
    </source>
</evidence>
<organism evidence="1 2">
    <name type="scientific">Tenacibaculum piscium</name>
    <dbReference type="NCBI Taxonomy" id="1458515"/>
    <lineage>
        <taxon>Bacteria</taxon>
        <taxon>Pseudomonadati</taxon>
        <taxon>Bacteroidota</taxon>
        <taxon>Flavobacteriia</taxon>
        <taxon>Flavobacteriales</taxon>
        <taxon>Flavobacteriaceae</taxon>
        <taxon>Tenacibaculum</taxon>
    </lineage>
</organism>
<protein>
    <submittedName>
        <fullName evidence="1">SusD/RagB family lipoprotein</fullName>
    </submittedName>
</protein>
<dbReference type="EMBL" id="OENF01000010">
    <property type="protein sequence ID" value="SOS74163.1"/>
    <property type="molecule type" value="Genomic_DNA"/>
</dbReference>
<dbReference type="InterPro" id="IPR041662">
    <property type="entry name" value="SusD-like_2"/>
</dbReference>
<reference evidence="2" key="1">
    <citation type="submission" date="2017-11" db="EMBL/GenBank/DDBJ databases">
        <authorList>
            <person name="Duchaud E."/>
        </authorList>
    </citation>
    <scope>NUCLEOTIDE SEQUENCE [LARGE SCALE GENOMIC DNA]</scope>
    <source>
        <strain evidence="2">Tenacibaculum sp. TNO020</strain>
    </source>
</reference>
<accession>A0A2H1YFA7</accession>